<evidence type="ECO:0000256" key="2">
    <source>
        <dbReference type="ARBA" id="ARBA00023172"/>
    </source>
</evidence>
<evidence type="ECO:0000313" key="5">
    <source>
        <dbReference type="EMBL" id="SMD30662.1"/>
    </source>
</evidence>
<dbReference type="PANTHER" id="PTHR30563">
    <property type="entry name" value="DNA RECOMBINATION PROTEIN RMUC"/>
    <property type="match status" value="1"/>
</dbReference>
<dbReference type="STRING" id="263820.PTO0451"/>
<reference evidence="4 6" key="1">
    <citation type="journal article" date="2004" name="Proc. Natl. Acad. Sci. U.S.A.">
        <title>Genome sequence of Picrophilus torridus and its implications for life around pH 0.</title>
        <authorList>
            <person name="Futterer O."/>
            <person name="Angelov A."/>
            <person name="Liesegang H."/>
            <person name="Gottschalk G."/>
            <person name="Schleper C."/>
            <person name="Schepers B."/>
            <person name="Dock C."/>
            <person name="Antranikian G."/>
            <person name="Liebl W."/>
        </authorList>
    </citation>
    <scope>NUCLEOTIDE SEQUENCE [LARGE SCALE GENOMIC DNA]</scope>
    <source>
        <strain evidence="6">ATCC 700027 / DSM 9790 / JCM 10055 / NBRC 100828</strain>
        <strain evidence="4">DSM 9790</strain>
    </source>
</reference>
<dbReference type="OrthoDB" id="57421at2157"/>
<evidence type="ECO:0000313" key="7">
    <source>
        <dbReference type="Proteomes" id="UP000192315"/>
    </source>
</evidence>
<keyword evidence="2" id="KW-0233">DNA recombination</keyword>
<reference evidence="4" key="2">
    <citation type="submission" date="2004-02" db="EMBL/GenBank/DDBJ databases">
        <authorList>
            <person name="Fuetterer O."/>
            <person name="Angelov A."/>
            <person name="Liesegang H."/>
            <person name="Gottschalk G."/>
            <person name="Schleper C."/>
            <person name="Schepers B."/>
            <person name="Dock C."/>
            <person name="Antranikian G."/>
            <person name="Liebl W."/>
        </authorList>
    </citation>
    <scope>NUCLEOTIDE SEQUENCE</scope>
    <source>
        <strain evidence="4">DSM 9790</strain>
    </source>
</reference>
<dbReference type="eggNOG" id="arCOG01425">
    <property type="taxonomic scope" value="Archaea"/>
</dbReference>
<dbReference type="Pfam" id="PF02646">
    <property type="entry name" value="RmuC"/>
    <property type="match status" value="1"/>
</dbReference>
<evidence type="ECO:0000313" key="4">
    <source>
        <dbReference type="EMBL" id="AAT43036.1"/>
    </source>
</evidence>
<proteinExistence type="predicted"/>
<evidence type="ECO:0000256" key="3">
    <source>
        <dbReference type="SAM" id="Phobius"/>
    </source>
</evidence>
<dbReference type="GeneID" id="2844483"/>
<accession>A0A8G2FW92</accession>
<dbReference type="HOGENOM" id="CLU_024057_1_1_2"/>
<reference evidence="5 7" key="3">
    <citation type="submission" date="2017-04" db="EMBL/GenBank/DDBJ databases">
        <authorList>
            <person name="Varghese N."/>
            <person name="Submissions S."/>
        </authorList>
    </citation>
    <scope>NUCLEOTIDE SEQUENCE [LARGE SCALE GENOMIC DNA]</scope>
    <source>
        <strain evidence="5 7">DSM 9789</strain>
    </source>
</reference>
<keyword evidence="3" id="KW-0812">Transmembrane</keyword>
<dbReference type="GO" id="GO:0006310">
    <property type="term" value="P:DNA recombination"/>
    <property type="evidence" value="ECO:0007669"/>
    <property type="project" value="UniProtKB-KW"/>
</dbReference>
<dbReference type="KEGG" id="pto:PTO0451"/>
<dbReference type="Proteomes" id="UP000000438">
    <property type="component" value="Chromosome"/>
</dbReference>
<keyword evidence="1" id="KW-0175">Coiled coil</keyword>
<dbReference type="InParanoid" id="Q6L1W6"/>
<keyword evidence="3" id="KW-1133">Transmembrane helix</keyword>
<name>Q6L1W6_PICTO</name>
<dbReference type="EMBL" id="AE017261">
    <property type="protein sequence ID" value="AAT43036.1"/>
    <property type="molecule type" value="Genomic_DNA"/>
</dbReference>
<sequence>MLGFIYGLILGIFLGLLIFYLIAKILSKSITKSIKSDIELYYQKILDENSQKLIEKNTEVISNINEKNRLEIKNIMEPVYESLKSYREYIERVENERKLDSGSLKASIENLSKYLNEIDHDTRALANALKNPSIRGKWGEITLRRIVEIAGMNPYCDFSEQVTINNEYRPDMVINLPNGRKIIIDSKVPLNSYLNYVDETNEKLKLDHLKRYIDDFNNHVRTLESKRYWQNLEGSVDFVIMFLPLESLLSIIMERSRETVENAFSRHVIVSTPVTLISLLMTVHAGWNEKELSSNINNLMLKIKDFRSRLDTFMKDYDEIGNNLGKALESYQRTKGSLERRLEPIMREFERNLDK</sequence>
<dbReference type="PANTHER" id="PTHR30563:SF0">
    <property type="entry name" value="DNA RECOMBINATION PROTEIN RMUC"/>
    <property type="match status" value="1"/>
</dbReference>
<dbReference type="EMBL" id="FWYE01000001">
    <property type="protein sequence ID" value="SMD30662.1"/>
    <property type="molecule type" value="Genomic_DNA"/>
</dbReference>
<feature type="transmembrane region" description="Helical" evidence="3">
    <location>
        <begin position="6"/>
        <end position="26"/>
    </location>
</feature>
<keyword evidence="3" id="KW-0472">Membrane</keyword>
<evidence type="ECO:0000313" key="6">
    <source>
        <dbReference type="Proteomes" id="UP000000438"/>
    </source>
</evidence>
<keyword evidence="7" id="KW-1185">Reference proteome</keyword>
<dbReference type="InterPro" id="IPR003798">
    <property type="entry name" value="DNA_recombination_RmuC"/>
</dbReference>
<dbReference type="PaxDb" id="263820-PTO0451"/>
<dbReference type="Proteomes" id="UP000192315">
    <property type="component" value="Unassembled WGS sequence"/>
</dbReference>
<evidence type="ECO:0000256" key="1">
    <source>
        <dbReference type="ARBA" id="ARBA00023054"/>
    </source>
</evidence>
<protein>
    <submittedName>
        <fullName evidence="5">DNA recombination protein RmuC</fullName>
    </submittedName>
    <submittedName>
        <fullName evidence="4">Hypothetical DUF195 protein</fullName>
    </submittedName>
</protein>
<organism evidence="4 6">
    <name type="scientific">Picrophilus torridus (strain ATCC 700027 / DSM 9790 / JCM 10055 / NBRC 100828 / KAW 2/3)</name>
    <dbReference type="NCBI Taxonomy" id="1122961"/>
    <lineage>
        <taxon>Archaea</taxon>
        <taxon>Methanobacteriati</taxon>
        <taxon>Thermoplasmatota</taxon>
        <taxon>Thermoplasmata</taxon>
        <taxon>Thermoplasmatales</taxon>
        <taxon>Picrophilaceae</taxon>
        <taxon>Picrophilus</taxon>
    </lineage>
</organism>
<accession>Q6L1W6</accession>
<dbReference type="AlphaFoldDB" id="Q6L1W6"/>
<dbReference type="RefSeq" id="WP_011177252.1">
    <property type="nucleotide sequence ID" value="NC_005877.1"/>
</dbReference>
<gene>
    <name evidence="4" type="ordered locus">PTO0451</name>
    <name evidence="5" type="ORF">SAMN02745355_0555</name>
</gene>